<dbReference type="InterPro" id="IPR003787">
    <property type="entry name" value="Sulphur_relay_DsrE/F-like"/>
</dbReference>
<dbReference type="AlphaFoldDB" id="A0A1W1WAH2"/>
<reference evidence="2" key="1">
    <citation type="submission" date="2017-04" db="EMBL/GenBank/DDBJ databases">
        <authorList>
            <person name="Varghese N."/>
            <person name="Submissions S."/>
        </authorList>
    </citation>
    <scope>NUCLEOTIDE SEQUENCE [LARGE SCALE GENOMIC DNA]</scope>
    <source>
        <strain evidence="2">DSM 9293</strain>
    </source>
</reference>
<dbReference type="RefSeq" id="WP_020374249.1">
    <property type="nucleotide sequence ID" value="NZ_FWWY01000001.1"/>
</dbReference>
<dbReference type="SUPFAM" id="SSF75169">
    <property type="entry name" value="DsrEFH-like"/>
    <property type="match status" value="1"/>
</dbReference>
<protein>
    <submittedName>
        <fullName evidence="1">DsrE/DsrF-like family protein</fullName>
    </submittedName>
</protein>
<organism evidence="1 2">
    <name type="scientific">Sulfobacillus thermosulfidooxidans (strain DSM 9293 / VKM B-1269 / AT-1)</name>
    <dbReference type="NCBI Taxonomy" id="929705"/>
    <lineage>
        <taxon>Bacteria</taxon>
        <taxon>Bacillati</taxon>
        <taxon>Bacillota</taxon>
        <taxon>Clostridia</taxon>
        <taxon>Eubacteriales</taxon>
        <taxon>Clostridiales Family XVII. Incertae Sedis</taxon>
        <taxon>Sulfobacillus</taxon>
    </lineage>
</organism>
<evidence type="ECO:0000313" key="1">
    <source>
        <dbReference type="EMBL" id="SMC03308.1"/>
    </source>
</evidence>
<dbReference type="Proteomes" id="UP000192660">
    <property type="component" value="Unassembled WGS sequence"/>
</dbReference>
<dbReference type="STRING" id="28034.BFX07_00180"/>
<proteinExistence type="predicted"/>
<dbReference type="Gene3D" id="3.40.1260.10">
    <property type="entry name" value="DsrEFH-like"/>
    <property type="match status" value="1"/>
</dbReference>
<dbReference type="EMBL" id="FWWY01000001">
    <property type="protein sequence ID" value="SMC03308.1"/>
    <property type="molecule type" value="Genomic_DNA"/>
</dbReference>
<dbReference type="OrthoDB" id="2082648at2"/>
<evidence type="ECO:0000313" key="2">
    <source>
        <dbReference type="Proteomes" id="UP000192660"/>
    </source>
</evidence>
<dbReference type="InterPro" id="IPR027396">
    <property type="entry name" value="DsrEFH-like"/>
</dbReference>
<keyword evidence="2" id="KW-1185">Reference proteome</keyword>
<accession>A0A1W1WAH2</accession>
<dbReference type="Pfam" id="PF02635">
    <property type="entry name" value="DsrE"/>
    <property type="match status" value="1"/>
</dbReference>
<sequence>MARFVYVQTRGIEAPERCFTVFFMAAVAKAMDDNAAIIFTQTGLSIFTQGFADHVLALDGSGKTLTDFIRNAKDQGVTFYGCRLSLPLVQIEPSSIVWPLTWIGAADFHSLLLEADRAVYLS</sequence>
<name>A0A1W1WAH2_SULTA</name>
<gene>
    <name evidence="1" type="ORF">SAMN00768000_1020</name>
</gene>